<evidence type="ECO:0000313" key="4">
    <source>
        <dbReference type="WBParaSite" id="EVEC_0001336301-mRNA-1"/>
    </source>
</evidence>
<organism evidence="4">
    <name type="scientific">Enterobius vermicularis</name>
    <name type="common">Human pinworm</name>
    <dbReference type="NCBI Taxonomy" id="51028"/>
    <lineage>
        <taxon>Eukaryota</taxon>
        <taxon>Metazoa</taxon>
        <taxon>Ecdysozoa</taxon>
        <taxon>Nematoda</taxon>
        <taxon>Chromadorea</taxon>
        <taxon>Rhabditida</taxon>
        <taxon>Spirurina</taxon>
        <taxon>Oxyuridomorpha</taxon>
        <taxon>Oxyuroidea</taxon>
        <taxon>Oxyuridae</taxon>
        <taxon>Enterobius</taxon>
    </lineage>
</organism>
<dbReference type="EMBL" id="UXUI01014980">
    <property type="protein sequence ID" value="VDD97754.1"/>
    <property type="molecule type" value="Genomic_DNA"/>
</dbReference>
<dbReference type="WBParaSite" id="EVEC_0001336301-mRNA-1">
    <property type="protein sequence ID" value="EVEC_0001336301-mRNA-1"/>
    <property type="gene ID" value="EVEC_0001336301"/>
</dbReference>
<evidence type="ECO:0000313" key="3">
    <source>
        <dbReference type="Proteomes" id="UP000274131"/>
    </source>
</evidence>
<feature type="region of interest" description="Disordered" evidence="1">
    <location>
        <begin position="165"/>
        <end position="187"/>
    </location>
</feature>
<protein>
    <submittedName>
        <fullName evidence="4">Reverse transcriptase</fullName>
    </submittedName>
</protein>
<dbReference type="OrthoDB" id="5875621at2759"/>
<sequence>MCDLNWVQSCAWIKKGYVSTEAERNARVVMEGNLTIAEGRMCRACKSVPETIPHIVSSCPHWVANLYECRHNDVLRNIHYALCRKYGLKPPHFRHQLEPVLENDKVKILVDVPIQTLTPLAHNRPDLVIFDKVKKQITVVEVRVSWFTCIKEQINAKVYKYTIDSTKNGEPSPPNQAHDSPNGRVPHGAPNLIGDMMMQYKQPVLFIPIIIGVTGEVEKTLPGRLKDLEVPNVSDLLERMQRSAVLSTSRIIKRHMVLPIANE</sequence>
<dbReference type="PANTHER" id="PTHR35450:SF2">
    <property type="entry name" value="REVERSE TRANSCRIPTASE DOMAIN-CONTAINING PROTEIN"/>
    <property type="match status" value="1"/>
</dbReference>
<proteinExistence type="predicted"/>
<reference evidence="4" key="1">
    <citation type="submission" date="2017-02" db="UniProtKB">
        <authorList>
            <consortium name="WormBaseParasite"/>
        </authorList>
    </citation>
    <scope>IDENTIFICATION</scope>
</reference>
<dbReference type="STRING" id="51028.A0A0N4VQQ9"/>
<name>A0A0N4VQQ9_ENTVE</name>
<accession>A0A0N4VQQ9</accession>
<dbReference type="AlphaFoldDB" id="A0A0N4VQQ9"/>
<evidence type="ECO:0000256" key="1">
    <source>
        <dbReference type="SAM" id="MobiDB-lite"/>
    </source>
</evidence>
<dbReference type="PANTHER" id="PTHR35450">
    <property type="entry name" value="REVERSE TRANSCRIPTASE DOMAIN-CONTAINING PROTEIN"/>
    <property type="match status" value="1"/>
</dbReference>
<reference evidence="2 3" key="2">
    <citation type="submission" date="2018-10" db="EMBL/GenBank/DDBJ databases">
        <authorList>
            <consortium name="Pathogen Informatics"/>
        </authorList>
    </citation>
    <scope>NUCLEOTIDE SEQUENCE [LARGE SCALE GENOMIC DNA]</scope>
</reference>
<gene>
    <name evidence="2" type="ORF">EVEC_LOCUS12505</name>
</gene>
<evidence type="ECO:0000313" key="2">
    <source>
        <dbReference type="EMBL" id="VDD97754.1"/>
    </source>
</evidence>
<keyword evidence="3" id="KW-1185">Reference proteome</keyword>
<dbReference type="Proteomes" id="UP000274131">
    <property type="component" value="Unassembled WGS sequence"/>
</dbReference>
<feature type="compositionally biased region" description="Polar residues" evidence="1">
    <location>
        <begin position="165"/>
        <end position="179"/>
    </location>
</feature>